<comment type="caution">
    <text evidence="10">The sequence shown here is derived from an EMBL/GenBank/DDBJ whole genome shotgun (WGS) entry which is preliminary data.</text>
</comment>
<evidence type="ECO:0000256" key="8">
    <source>
        <dbReference type="ARBA" id="ARBA00023228"/>
    </source>
</evidence>
<evidence type="ECO:0000256" key="3">
    <source>
        <dbReference type="ARBA" id="ARBA00010102"/>
    </source>
</evidence>
<sequence length="84" mass="9847">MTLGITVWDLRDDGEWQCTARWRNHLGPIWRVTWAHPEFGQVIATCSFDRAIVIWEEVTGQVSCIPFSNFHALMWSYNFLATFL</sequence>
<dbReference type="GO" id="GO:1904263">
    <property type="term" value="P:positive regulation of TORC1 signaling"/>
    <property type="evidence" value="ECO:0007669"/>
    <property type="project" value="TreeGrafter"/>
</dbReference>
<keyword evidence="11" id="KW-1185">Reference proteome</keyword>
<keyword evidence="5" id="KW-0853">WD repeat</keyword>
<comment type="subcellular location">
    <subcellularLocation>
        <location evidence="2">Lysosome</location>
    </subcellularLocation>
    <subcellularLocation>
        <location evidence="1">Nucleus envelope</location>
    </subcellularLocation>
</comment>
<dbReference type="OrthoDB" id="364224at2759"/>
<keyword evidence="7" id="KW-0653">Protein transport</keyword>
<organism evidence="10 11">
    <name type="scientific">Protopolystoma xenopodis</name>
    <dbReference type="NCBI Taxonomy" id="117903"/>
    <lineage>
        <taxon>Eukaryota</taxon>
        <taxon>Metazoa</taxon>
        <taxon>Spiralia</taxon>
        <taxon>Lophotrochozoa</taxon>
        <taxon>Platyhelminthes</taxon>
        <taxon>Monogenea</taxon>
        <taxon>Polyopisthocotylea</taxon>
        <taxon>Polystomatidea</taxon>
        <taxon>Polystomatidae</taxon>
        <taxon>Protopolystoma</taxon>
    </lineage>
</organism>
<protein>
    <submittedName>
        <fullName evidence="10">Uncharacterized protein</fullName>
    </submittedName>
</protein>
<dbReference type="InterPro" id="IPR037363">
    <property type="entry name" value="Sec13/Seh1_fam"/>
</dbReference>
<dbReference type="PANTHER" id="PTHR11024">
    <property type="entry name" value="NUCLEAR PORE COMPLEX PROTEIN SEC13 / SEH1 FAMILY MEMBER"/>
    <property type="match status" value="1"/>
</dbReference>
<evidence type="ECO:0000256" key="2">
    <source>
        <dbReference type="ARBA" id="ARBA00004371"/>
    </source>
</evidence>
<evidence type="ECO:0000256" key="9">
    <source>
        <dbReference type="ARBA" id="ARBA00023242"/>
    </source>
</evidence>
<comment type="similarity">
    <text evidence="3">Belongs to the WD repeat SEC13 family.</text>
</comment>
<evidence type="ECO:0000313" key="10">
    <source>
        <dbReference type="EMBL" id="VEL40528.1"/>
    </source>
</evidence>
<evidence type="ECO:0000256" key="4">
    <source>
        <dbReference type="ARBA" id="ARBA00022448"/>
    </source>
</evidence>
<evidence type="ECO:0000256" key="1">
    <source>
        <dbReference type="ARBA" id="ARBA00004259"/>
    </source>
</evidence>
<evidence type="ECO:0000256" key="7">
    <source>
        <dbReference type="ARBA" id="ARBA00022927"/>
    </source>
</evidence>
<evidence type="ECO:0000256" key="5">
    <source>
        <dbReference type="ARBA" id="ARBA00022574"/>
    </source>
</evidence>
<dbReference type="AlphaFoldDB" id="A0A448XMU6"/>
<dbReference type="InterPro" id="IPR036322">
    <property type="entry name" value="WD40_repeat_dom_sf"/>
</dbReference>
<dbReference type="GO" id="GO:0031080">
    <property type="term" value="C:nuclear pore outer ring"/>
    <property type="evidence" value="ECO:0007669"/>
    <property type="project" value="TreeGrafter"/>
</dbReference>
<gene>
    <name evidence="10" type="ORF">PXEA_LOCUS33968</name>
</gene>
<proteinExistence type="inferred from homology"/>
<evidence type="ECO:0000313" key="11">
    <source>
        <dbReference type="Proteomes" id="UP000784294"/>
    </source>
</evidence>
<dbReference type="InterPro" id="IPR015943">
    <property type="entry name" value="WD40/YVTN_repeat-like_dom_sf"/>
</dbReference>
<dbReference type="GO" id="GO:0034198">
    <property type="term" value="P:cellular response to amino acid starvation"/>
    <property type="evidence" value="ECO:0007669"/>
    <property type="project" value="TreeGrafter"/>
</dbReference>
<dbReference type="SMART" id="SM00320">
    <property type="entry name" value="WD40"/>
    <property type="match status" value="1"/>
</dbReference>
<reference evidence="10" key="1">
    <citation type="submission" date="2018-11" db="EMBL/GenBank/DDBJ databases">
        <authorList>
            <consortium name="Pathogen Informatics"/>
        </authorList>
    </citation>
    <scope>NUCLEOTIDE SEQUENCE</scope>
</reference>
<dbReference type="Gene3D" id="2.130.10.10">
    <property type="entry name" value="YVTN repeat-like/Quinoprotein amine dehydrogenase"/>
    <property type="match status" value="1"/>
</dbReference>
<dbReference type="InterPro" id="IPR001680">
    <property type="entry name" value="WD40_rpt"/>
</dbReference>
<keyword evidence="6" id="KW-0677">Repeat</keyword>
<dbReference type="GO" id="GO:0005198">
    <property type="term" value="F:structural molecule activity"/>
    <property type="evidence" value="ECO:0007669"/>
    <property type="project" value="InterPro"/>
</dbReference>
<dbReference type="Proteomes" id="UP000784294">
    <property type="component" value="Unassembled WGS sequence"/>
</dbReference>
<dbReference type="PANTHER" id="PTHR11024:SF3">
    <property type="entry name" value="NUCLEOPORIN SEH1"/>
    <property type="match status" value="1"/>
</dbReference>
<dbReference type="SUPFAM" id="SSF50978">
    <property type="entry name" value="WD40 repeat-like"/>
    <property type="match status" value="1"/>
</dbReference>
<dbReference type="EMBL" id="CAAALY010265273">
    <property type="protein sequence ID" value="VEL40528.1"/>
    <property type="molecule type" value="Genomic_DNA"/>
</dbReference>
<accession>A0A448XMU6</accession>
<dbReference type="GO" id="GO:0015031">
    <property type="term" value="P:protein transport"/>
    <property type="evidence" value="ECO:0007669"/>
    <property type="project" value="UniProtKB-KW"/>
</dbReference>
<keyword evidence="8" id="KW-0458">Lysosome</keyword>
<dbReference type="GO" id="GO:0035859">
    <property type="term" value="C:Seh1-associated complex"/>
    <property type="evidence" value="ECO:0007669"/>
    <property type="project" value="TreeGrafter"/>
</dbReference>
<dbReference type="GO" id="GO:0005764">
    <property type="term" value="C:lysosome"/>
    <property type="evidence" value="ECO:0007669"/>
    <property type="project" value="UniProtKB-SubCell"/>
</dbReference>
<evidence type="ECO:0000256" key="6">
    <source>
        <dbReference type="ARBA" id="ARBA00022737"/>
    </source>
</evidence>
<name>A0A448XMU6_9PLAT</name>
<keyword evidence="4" id="KW-0813">Transport</keyword>
<keyword evidence="9" id="KW-0539">Nucleus</keyword>